<dbReference type="InterPro" id="IPR036388">
    <property type="entry name" value="WH-like_DNA-bd_sf"/>
</dbReference>
<dbReference type="SUPFAM" id="SSF46894">
    <property type="entry name" value="C-terminal effector domain of the bipartite response regulators"/>
    <property type="match status" value="1"/>
</dbReference>
<dbReference type="Gene3D" id="1.10.10.10">
    <property type="entry name" value="Winged helix-like DNA-binding domain superfamily/Winged helix DNA-binding domain"/>
    <property type="match status" value="1"/>
</dbReference>
<dbReference type="EMBL" id="KP025768">
    <property type="protein sequence ID" value="AKQ99302.1"/>
    <property type="molecule type" value="Genomic_DNA"/>
</dbReference>
<dbReference type="SMART" id="SM00421">
    <property type="entry name" value="HTH_LUXR"/>
    <property type="match status" value="1"/>
</dbReference>
<evidence type="ECO:0000259" key="4">
    <source>
        <dbReference type="PROSITE" id="PS50043"/>
    </source>
</evidence>
<keyword evidence="3" id="KW-0804">Transcription</keyword>
<dbReference type="PANTHER" id="PTHR44688:SF16">
    <property type="entry name" value="DNA-BINDING TRANSCRIPTIONAL ACTIVATOR DEVR_DOSR"/>
    <property type="match status" value="1"/>
</dbReference>
<dbReference type="PRINTS" id="PR00038">
    <property type="entry name" value="HTHLUXR"/>
</dbReference>
<dbReference type="Pfam" id="PF00196">
    <property type="entry name" value="GerE"/>
    <property type="match status" value="1"/>
</dbReference>
<dbReference type="PROSITE" id="PS50043">
    <property type="entry name" value="HTH_LUXR_2"/>
    <property type="match status" value="1"/>
</dbReference>
<dbReference type="GO" id="GO:0003677">
    <property type="term" value="F:DNA binding"/>
    <property type="evidence" value="ECO:0007669"/>
    <property type="project" value="UniProtKB-KW"/>
</dbReference>
<organism evidence="5">
    <name type="scientific">Actinomadura sp. ATCC 39365</name>
    <dbReference type="NCBI Taxonomy" id="1676613"/>
    <lineage>
        <taxon>Bacteria</taxon>
        <taxon>Bacillati</taxon>
        <taxon>Actinomycetota</taxon>
        <taxon>Actinomycetes</taxon>
        <taxon>Streptosporangiales</taxon>
        <taxon>Thermomonosporaceae</taxon>
        <taxon>Actinomadura</taxon>
    </lineage>
</organism>
<evidence type="ECO:0000313" key="5">
    <source>
        <dbReference type="EMBL" id="AKQ99302.1"/>
    </source>
</evidence>
<evidence type="ECO:0000256" key="2">
    <source>
        <dbReference type="ARBA" id="ARBA00023125"/>
    </source>
</evidence>
<dbReference type="InterPro" id="IPR000792">
    <property type="entry name" value="Tscrpt_reg_LuxR_C"/>
</dbReference>
<protein>
    <submittedName>
        <fullName evidence="5">Bacterial regulatory protein,luxR family</fullName>
    </submittedName>
</protein>
<evidence type="ECO:0000256" key="3">
    <source>
        <dbReference type="ARBA" id="ARBA00023163"/>
    </source>
</evidence>
<evidence type="ECO:0000256" key="1">
    <source>
        <dbReference type="ARBA" id="ARBA00023015"/>
    </source>
</evidence>
<dbReference type="PANTHER" id="PTHR44688">
    <property type="entry name" value="DNA-BINDING TRANSCRIPTIONAL ACTIVATOR DEVR_DOSR"/>
    <property type="match status" value="1"/>
</dbReference>
<dbReference type="InterPro" id="IPR016032">
    <property type="entry name" value="Sig_transdc_resp-reg_C-effctor"/>
</dbReference>
<sequence>MSAITLEAAQPIPASPSSLRARCSRLSVFWLAEDEVSFYGLPPLLMKVSNVAGVAVVRSCAEARLLLAGEDFDVAVIPLAVLPDVLGGRPRRARPQILAMVRQGEELAPCVAQRYGLAGCLLWDEINVAGLSGTFDRLLRGDAPVPSRGAPDLLGRLTEREHMVLALLLRGMSNHQIARSMGISIHGVKRHISNLLVKFNCSNRTEVALVAQRLGLDPASRNPRHLSSTRT</sequence>
<dbReference type="CDD" id="cd06170">
    <property type="entry name" value="LuxR_C_like"/>
    <property type="match status" value="1"/>
</dbReference>
<keyword evidence="2" id="KW-0238">DNA-binding</keyword>
<dbReference type="GO" id="GO:0006355">
    <property type="term" value="P:regulation of DNA-templated transcription"/>
    <property type="evidence" value="ECO:0007669"/>
    <property type="project" value="InterPro"/>
</dbReference>
<proteinExistence type="predicted"/>
<name>A0A1U8X6D7_9ACTN</name>
<feature type="domain" description="HTH luxR-type" evidence="4">
    <location>
        <begin position="150"/>
        <end position="215"/>
    </location>
</feature>
<keyword evidence="1" id="KW-0805">Transcription regulation</keyword>
<accession>A0A1U8X6D7</accession>
<reference evidence="5" key="1">
    <citation type="journal article" date="2017" name="Appl. Environ. Microbiol.">
        <title>Biosynthesis of 2' -chloropentostatin and 2' -amino-2' -deoxyadenosine highlights a single gene cluster performing two independent pathways in Actinomadura sp. ATCC 39365.</title>
        <authorList>
            <person name="Gao Y."/>
            <person name="Xu G."/>
            <person name="Wu P."/>
            <person name="Liu J."/>
            <person name="Cai Y.S."/>
            <person name="Deng Z."/>
            <person name="Chen W."/>
        </authorList>
    </citation>
    <scope>NUCLEOTIDE SEQUENCE</scope>
    <source>
        <strain evidence="5">ATCC 39365</strain>
    </source>
</reference>
<dbReference type="AlphaFoldDB" id="A0A1U8X6D7"/>